<dbReference type="EMBL" id="SCKX01000001">
    <property type="protein sequence ID" value="RWZ78377.1"/>
    <property type="molecule type" value="Genomic_DNA"/>
</dbReference>
<sequence length="155" mass="16026">MKKSIVILSFAVVVAAPAVTLAAPQSSFAATPKTPADCEKALLPGINPWFRGLTTVTNGKCEIVSPGGQLSGGKTLDLAGFIWRIALNIVDIGLAIVGYIAFIFILYGGFQFLTGGNNPSQIEKARKTILNAVVGLVISLGAVAIINLIFGIIGG</sequence>
<keyword evidence="1" id="KW-0812">Transmembrane</keyword>
<keyword evidence="1" id="KW-1133">Transmembrane helix</keyword>
<keyword evidence="2" id="KW-0732">Signal</keyword>
<evidence type="ECO:0000256" key="1">
    <source>
        <dbReference type="SAM" id="Phobius"/>
    </source>
</evidence>
<evidence type="ECO:0008006" key="5">
    <source>
        <dbReference type="Google" id="ProtNLM"/>
    </source>
</evidence>
<proteinExistence type="predicted"/>
<dbReference type="AlphaFoldDB" id="A0A4V1J7E2"/>
<accession>A0A4V1J7E2</accession>
<feature type="chain" id="PRO_5020713442" description="TrbC/VIRB2 family protein" evidence="2">
    <location>
        <begin position="30"/>
        <end position="155"/>
    </location>
</feature>
<keyword evidence="4" id="KW-1185">Reference proteome</keyword>
<keyword evidence="1" id="KW-0472">Membrane</keyword>
<feature type="signal peptide" evidence="2">
    <location>
        <begin position="1"/>
        <end position="29"/>
    </location>
</feature>
<reference evidence="3" key="1">
    <citation type="submission" date="2019-01" db="EMBL/GenBank/DDBJ databases">
        <title>Genomic signatures and co-occurrence patterns of the ultra-small Saccharimodia (Patescibacteria phylum) suggest a symbiotic lifestyle.</title>
        <authorList>
            <person name="Lemos L."/>
            <person name="Medeiros J."/>
            <person name="Andreote F."/>
            <person name="Fernandes G."/>
            <person name="Varani A."/>
            <person name="Oliveira G."/>
            <person name="Pylro V."/>
        </authorList>
    </citation>
    <scope>NUCLEOTIDE SEQUENCE [LARGE SCALE GENOMIC DNA]</scope>
    <source>
        <strain evidence="3">AMD02</strain>
    </source>
</reference>
<protein>
    <recommendedName>
        <fullName evidence="5">TrbC/VIRB2 family protein</fullName>
    </recommendedName>
</protein>
<feature type="transmembrane region" description="Helical" evidence="1">
    <location>
        <begin position="128"/>
        <end position="153"/>
    </location>
</feature>
<organism evidence="3 4">
    <name type="scientific">Candidatus Microsaccharimonas sossegonensis</name>
    <dbReference type="NCBI Taxonomy" id="2506948"/>
    <lineage>
        <taxon>Bacteria</taxon>
        <taxon>Candidatus Saccharimonadota</taxon>
        <taxon>Candidatus Saccharimonadia</taxon>
        <taxon>Candidatus Saccharimonadales</taxon>
        <taxon>Candidatus Saccharimonadaceae</taxon>
        <taxon>Candidatus Microsaccharimonas</taxon>
    </lineage>
</organism>
<feature type="transmembrane region" description="Helical" evidence="1">
    <location>
        <begin position="81"/>
        <end position="107"/>
    </location>
</feature>
<comment type="caution">
    <text evidence="3">The sequence shown here is derived from an EMBL/GenBank/DDBJ whole genome shotgun (WGS) entry which is preliminary data.</text>
</comment>
<dbReference type="InterPro" id="IPR043993">
    <property type="entry name" value="T4SS_pilin"/>
</dbReference>
<name>A0A4V1J7E2_9BACT</name>
<evidence type="ECO:0000313" key="4">
    <source>
        <dbReference type="Proteomes" id="UP000289257"/>
    </source>
</evidence>
<evidence type="ECO:0000313" key="3">
    <source>
        <dbReference type="EMBL" id="RWZ78377.1"/>
    </source>
</evidence>
<dbReference type="Pfam" id="PF18895">
    <property type="entry name" value="T4SS_pilin"/>
    <property type="match status" value="1"/>
</dbReference>
<gene>
    <name evidence="3" type="ORF">EOT05_01265</name>
</gene>
<dbReference type="Proteomes" id="UP000289257">
    <property type="component" value="Unassembled WGS sequence"/>
</dbReference>
<evidence type="ECO:0000256" key="2">
    <source>
        <dbReference type="SAM" id="SignalP"/>
    </source>
</evidence>